<dbReference type="InterPro" id="IPR036728">
    <property type="entry name" value="PBP_GOBP_sf"/>
</dbReference>
<feature type="signal peptide" evidence="2">
    <location>
        <begin position="1"/>
        <end position="19"/>
    </location>
</feature>
<evidence type="ECO:0000256" key="2">
    <source>
        <dbReference type="SAM" id="SignalP"/>
    </source>
</evidence>
<dbReference type="SMR" id="Q26437"/>
<dbReference type="Gene3D" id="1.10.238.20">
    <property type="entry name" value="Pheromone/general odorant binding protein domain"/>
    <property type="match status" value="1"/>
</dbReference>
<dbReference type="PANTHER" id="PTHR11857">
    <property type="entry name" value="ODORANT BINDING PROTEIN-RELATED"/>
    <property type="match status" value="1"/>
</dbReference>
<dbReference type="SMART" id="SM00708">
    <property type="entry name" value="PhBP"/>
    <property type="match status" value="1"/>
</dbReference>
<protein>
    <submittedName>
        <fullName evidence="3">Chemical-sense-related lipophilic-ligand-binding protein</fullName>
    </submittedName>
</protein>
<dbReference type="GO" id="GO:0005615">
    <property type="term" value="C:extracellular space"/>
    <property type="evidence" value="ECO:0007669"/>
    <property type="project" value="TreeGrafter"/>
</dbReference>
<evidence type="ECO:0000256" key="1">
    <source>
        <dbReference type="ARBA" id="ARBA00022729"/>
    </source>
</evidence>
<name>Q26437_9MUSC</name>
<dbReference type="AlphaFoldDB" id="Q26437"/>
<reference evidence="3" key="1">
    <citation type="journal article" date="1995" name="Eur. J. Biochem.">
        <title>A putative lipophilic stimulant carrier protein commonly found in the taste and olfactory systems. A unique member of the pheromone-binding protein superfamily.</title>
        <authorList>
            <person name="Ozaki M."/>
            <person name="Morisaki K."/>
            <person name="Idei W."/>
            <person name="Ozaki K."/>
            <person name="Tokunaga F."/>
        </authorList>
    </citation>
    <scope>NUCLEOTIDE SEQUENCE</scope>
</reference>
<organism evidence="3">
    <name type="scientific">Phormia regina</name>
    <name type="common">black blowfly</name>
    <dbReference type="NCBI Taxonomy" id="7380"/>
    <lineage>
        <taxon>Eukaryota</taxon>
        <taxon>Metazoa</taxon>
        <taxon>Ecdysozoa</taxon>
        <taxon>Arthropoda</taxon>
        <taxon>Hexapoda</taxon>
        <taxon>Insecta</taxon>
        <taxon>Pterygota</taxon>
        <taxon>Neoptera</taxon>
        <taxon>Endopterygota</taxon>
        <taxon>Diptera</taxon>
        <taxon>Brachycera</taxon>
        <taxon>Muscomorpha</taxon>
        <taxon>Oestroidea</taxon>
        <taxon>Calliphoridae</taxon>
        <taxon>Chrysomyinae</taxon>
        <taxon>Phormia</taxon>
    </lineage>
</organism>
<dbReference type="GO" id="GO:0007608">
    <property type="term" value="P:sensory perception of smell"/>
    <property type="evidence" value="ECO:0007669"/>
    <property type="project" value="TreeGrafter"/>
</dbReference>
<feature type="chain" id="PRO_5004203183" evidence="2">
    <location>
        <begin position="20"/>
        <end position="144"/>
    </location>
</feature>
<dbReference type="PROSITE" id="PS51257">
    <property type="entry name" value="PROKAR_LIPOPROTEIN"/>
    <property type="match status" value="1"/>
</dbReference>
<keyword evidence="1 2" id="KW-0732">Signal</keyword>
<dbReference type="PANTHER" id="PTHR11857:SF42">
    <property type="entry name" value="GENERAL ODORANT-BINDING PROTEIN 19D-RELATED"/>
    <property type="match status" value="1"/>
</dbReference>
<proteinExistence type="evidence at transcript level"/>
<dbReference type="EMBL" id="S78710">
    <property type="protein sequence ID" value="AAB34768.1"/>
    <property type="molecule type" value="mRNA"/>
</dbReference>
<dbReference type="Pfam" id="PF01395">
    <property type="entry name" value="PBP_GOBP"/>
    <property type="match status" value="1"/>
</dbReference>
<sequence>MKFFVVFAFVILAACNIRAELTKEEAITIATECKEEAGASDADFEAMVKHQPAESKEGKCMRACTLKKFGVMSDDGKMIKDAAIELGKSLVKDDEKKDLVVEVIETCDGLEVNDDPCEAAEEYGHCVKSEFESKGISSAEDLIS</sequence>
<dbReference type="PIR" id="S65458">
    <property type="entry name" value="S65458"/>
</dbReference>
<dbReference type="SUPFAM" id="SSF47565">
    <property type="entry name" value="Insect pheromone/odorant-binding proteins"/>
    <property type="match status" value="1"/>
</dbReference>
<dbReference type="GO" id="GO:0005549">
    <property type="term" value="F:odorant binding"/>
    <property type="evidence" value="ECO:0007669"/>
    <property type="project" value="InterPro"/>
</dbReference>
<dbReference type="CDD" id="cd23992">
    <property type="entry name" value="PBP_GOBP"/>
    <property type="match status" value="1"/>
</dbReference>
<accession>Q26437</accession>
<evidence type="ECO:0000313" key="3">
    <source>
        <dbReference type="EMBL" id="AAB34768.1"/>
    </source>
</evidence>
<dbReference type="InterPro" id="IPR006170">
    <property type="entry name" value="PBP/GOBP"/>
</dbReference>